<name>A0A8J7W6R9_9EURY</name>
<dbReference type="PANTHER" id="PTHR11629">
    <property type="entry name" value="VACUOLAR PROTON ATPASES"/>
    <property type="match status" value="1"/>
</dbReference>
<feature type="transmembrane region" description="Helical" evidence="10">
    <location>
        <begin position="459"/>
        <end position="483"/>
    </location>
</feature>
<keyword evidence="7 10" id="KW-0472">Membrane</keyword>
<comment type="caution">
    <text evidence="11">The sequence shown here is derived from an EMBL/GenBank/DDBJ whole genome shotgun (WGS) entry which is preliminary data.</text>
</comment>
<feature type="transmembrane region" description="Helical" evidence="10">
    <location>
        <begin position="565"/>
        <end position="586"/>
    </location>
</feature>
<keyword evidence="3 10" id="KW-0813">Transport</keyword>
<feature type="transmembrane region" description="Helical" evidence="10">
    <location>
        <begin position="503"/>
        <end position="522"/>
    </location>
</feature>
<dbReference type="PANTHER" id="PTHR11629:SF63">
    <property type="entry name" value="V-TYPE PROTON ATPASE SUBUNIT A"/>
    <property type="match status" value="1"/>
</dbReference>
<dbReference type="Gene3D" id="3.30.70.2750">
    <property type="match status" value="1"/>
</dbReference>
<evidence type="ECO:0000256" key="1">
    <source>
        <dbReference type="ARBA" id="ARBA00004141"/>
    </source>
</evidence>
<feature type="transmembrane region" description="Helical" evidence="10">
    <location>
        <begin position="374"/>
        <end position="405"/>
    </location>
</feature>
<dbReference type="OrthoDB" id="85892at2157"/>
<proteinExistence type="inferred from homology"/>
<evidence type="ECO:0000256" key="2">
    <source>
        <dbReference type="ARBA" id="ARBA00009904"/>
    </source>
</evidence>
<keyword evidence="4 10" id="KW-0812">Transmembrane</keyword>
<dbReference type="AlphaFoldDB" id="A0A8J7W6R9"/>
<dbReference type="Gene3D" id="3.30.70.2170">
    <property type="match status" value="1"/>
</dbReference>
<evidence type="ECO:0000256" key="9">
    <source>
        <dbReference type="ARBA" id="ARBA00068671"/>
    </source>
</evidence>
<evidence type="ECO:0000256" key="5">
    <source>
        <dbReference type="ARBA" id="ARBA00022989"/>
    </source>
</evidence>
<evidence type="ECO:0000256" key="10">
    <source>
        <dbReference type="RuleBase" id="RU361189"/>
    </source>
</evidence>
<dbReference type="RefSeq" id="WP_211530373.1">
    <property type="nucleotide sequence ID" value="NZ_JWHL01000004.1"/>
</dbReference>
<organism evidence="11 12">
    <name type="scientific">Methanocalculus chunghsingensis</name>
    <dbReference type="NCBI Taxonomy" id="156457"/>
    <lineage>
        <taxon>Archaea</taxon>
        <taxon>Methanobacteriati</taxon>
        <taxon>Methanobacteriota</taxon>
        <taxon>Stenosarchaea group</taxon>
        <taxon>Methanomicrobia</taxon>
        <taxon>Methanomicrobiales</taxon>
        <taxon>Methanocalculaceae</taxon>
        <taxon>Methanocalculus</taxon>
    </lineage>
</organism>
<dbReference type="EMBL" id="JWHL01000004">
    <property type="protein sequence ID" value="MBR1368736.1"/>
    <property type="molecule type" value="Genomic_DNA"/>
</dbReference>
<evidence type="ECO:0000256" key="3">
    <source>
        <dbReference type="ARBA" id="ARBA00022448"/>
    </source>
</evidence>
<dbReference type="GO" id="GO:0016471">
    <property type="term" value="C:vacuolar proton-transporting V-type ATPase complex"/>
    <property type="evidence" value="ECO:0007669"/>
    <property type="project" value="TreeGrafter"/>
</dbReference>
<dbReference type="InterPro" id="IPR002490">
    <property type="entry name" value="V-ATPase_116kDa_su"/>
</dbReference>
<comment type="function">
    <text evidence="8">Component of the A-type ATP synthase that produces ATP from ADP in the presence of a proton gradient across the membrane.</text>
</comment>
<comment type="similarity">
    <text evidence="2 10">Belongs to the V-ATPase 116 kDa subunit family.</text>
</comment>
<reference evidence="11" key="1">
    <citation type="submission" date="2014-12" db="EMBL/GenBank/DDBJ databases">
        <authorList>
            <person name="Huang H.-H."/>
            <person name="Chen S.-C."/>
            <person name="Lai M.-C."/>
        </authorList>
    </citation>
    <scope>NUCLEOTIDE SEQUENCE</scope>
    <source>
        <strain evidence="11">K1F9705b</strain>
    </source>
</reference>
<gene>
    <name evidence="11" type="ORF">RJ53_04115</name>
</gene>
<sequence>MFFPAEMHRITIGIHRRYAGSFLHAVHEAGIVELTPITGDDHLKPLITPVRRDAIRQEIAAVQSRAERAVEILISQMQGERGRIAGFLLPIRPEPVVVPRRSPEEILHAAGIHEEMIGEILDLRTRRSAIDEHLIRLNEEEEQLTLFGCLSERLPPRSNHRFITLRAGLIPTDECEDLDALFEEEGITDAVVSSVCRCREEGMVVTIAVHNRSAEAVDDLLRSRAFADFTFVREEGRVEDALADITSARRDLHEESGAIEERLHQITGDHLRDIAAVAEDLALARERIDAAALAGSTRDLRLYTGWIRKRDIPHLKRIGDDHAGGTLIYRSVPGEDGDAEVPVSYEHPWWLAPFAFLTTTFARPKYREIDPTIFIAPVLIITFGVMLGDAGYGLLLAIIAAALLAGPASAPGSTRDLAIVLVACGISGTLFGILQGGFFGDLLPRFFGASVPFAVIDPLMDPLILLTGALIFGIIHLNIGLAIASYRHLSEGKPVEMLRSEGVWFLLQPCAAILLFAFFGWAEISQPVILAAGFGAAVAAALIFLVEGPLGFFSITGFLGDWLSYTRILALALATAGIAMTINILAEMIGSLHPVLVIVAVLFAIAGHAANLVLQALGGFIHALRLQYVEFFGTFYAGGGRVFLPFASSRTTTRLMEDDQ</sequence>
<evidence type="ECO:0000256" key="4">
    <source>
        <dbReference type="ARBA" id="ARBA00022692"/>
    </source>
</evidence>
<keyword evidence="12" id="KW-1185">Reference proteome</keyword>
<feature type="transmembrane region" description="Helical" evidence="10">
    <location>
        <begin position="417"/>
        <end position="439"/>
    </location>
</feature>
<feature type="transmembrane region" description="Helical" evidence="10">
    <location>
        <begin position="528"/>
        <end position="553"/>
    </location>
</feature>
<comment type="subcellular location">
    <subcellularLocation>
        <location evidence="1">Membrane</location>
        <topology evidence="1">Multi-pass membrane protein</topology>
    </subcellularLocation>
</comment>
<evidence type="ECO:0000313" key="11">
    <source>
        <dbReference type="EMBL" id="MBR1368736.1"/>
    </source>
</evidence>
<dbReference type="Proteomes" id="UP000730161">
    <property type="component" value="Unassembled WGS sequence"/>
</dbReference>
<evidence type="ECO:0000256" key="7">
    <source>
        <dbReference type="ARBA" id="ARBA00023136"/>
    </source>
</evidence>
<dbReference type="Pfam" id="PF01496">
    <property type="entry name" value="V_ATPase_I"/>
    <property type="match status" value="1"/>
</dbReference>
<evidence type="ECO:0000256" key="6">
    <source>
        <dbReference type="ARBA" id="ARBA00023065"/>
    </source>
</evidence>
<dbReference type="GO" id="GO:0007035">
    <property type="term" value="P:vacuolar acidification"/>
    <property type="evidence" value="ECO:0007669"/>
    <property type="project" value="TreeGrafter"/>
</dbReference>
<dbReference type="Gene3D" id="1.20.1460.20">
    <property type="match status" value="1"/>
</dbReference>
<dbReference type="GO" id="GO:0033179">
    <property type="term" value="C:proton-transporting V-type ATPase, V0 domain"/>
    <property type="evidence" value="ECO:0007669"/>
    <property type="project" value="InterPro"/>
</dbReference>
<evidence type="ECO:0000313" key="12">
    <source>
        <dbReference type="Proteomes" id="UP000730161"/>
    </source>
</evidence>
<accession>A0A8J7W6R9</accession>
<keyword evidence="5 10" id="KW-1133">Transmembrane helix</keyword>
<feature type="transmembrane region" description="Helical" evidence="10">
    <location>
        <begin position="592"/>
        <end position="614"/>
    </location>
</feature>
<dbReference type="GO" id="GO:0046961">
    <property type="term" value="F:proton-transporting ATPase activity, rotational mechanism"/>
    <property type="evidence" value="ECO:0007669"/>
    <property type="project" value="InterPro"/>
</dbReference>
<evidence type="ECO:0000256" key="8">
    <source>
        <dbReference type="ARBA" id="ARBA00059506"/>
    </source>
</evidence>
<keyword evidence="6 10" id="KW-0406">Ion transport</keyword>
<dbReference type="GO" id="GO:0051117">
    <property type="term" value="F:ATPase binding"/>
    <property type="evidence" value="ECO:0007669"/>
    <property type="project" value="TreeGrafter"/>
</dbReference>
<protein>
    <recommendedName>
        <fullName evidence="9 10">A-type ATP synthase subunit I</fullName>
    </recommendedName>
</protein>